<evidence type="ECO:0000313" key="2">
    <source>
        <dbReference type="Proteomes" id="UP000243579"/>
    </source>
</evidence>
<keyword evidence="2" id="KW-1185">Reference proteome</keyword>
<comment type="caution">
    <text evidence="1">The sequence shown here is derived from an EMBL/GenBank/DDBJ whole genome shotgun (WGS) entry which is preliminary data.</text>
</comment>
<accession>A0A1V9Y4K4</accession>
<proteinExistence type="predicted"/>
<sequence length="130" mass="14732">MTPTDVQCQYTYKPCPHPRSLKRNGTLHSFCEYHRLRANAIQKTHAAKRRMRRNALMPMSTKEIAAPLCMIAQKLTVPDVLPTPLEPMYGIDFLCMDLWPASCTPLLHVDDDGDNGLTVEDYAILTDILC</sequence>
<gene>
    <name evidence="1" type="ORF">ACHHYP_17372</name>
</gene>
<name>A0A1V9Y4K4_ACHHY</name>
<dbReference type="OrthoDB" id="68969at2759"/>
<protein>
    <submittedName>
        <fullName evidence="1">Uncharacterized protein</fullName>
    </submittedName>
</protein>
<dbReference type="Proteomes" id="UP000243579">
    <property type="component" value="Unassembled WGS sequence"/>
</dbReference>
<dbReference type="AlphaFoldDB" id="A0A1V9Y4K4"/>
<reference evidence="1 2" key="1">
    <citation type="journal article" date="2014" name="Genome Biol. Evol.">
        <title>The secreted proteins of Achlya hypogyna and Thraustotheca clavata identify the ancestral oomycete secretome and reveal gene acquisitions by horizontal gene transfer.</title>
        <authorList>
            <person name="Misner I."/>
            <person name="Blouin N."/>
            <person name="Leonard G."/>
            <person name="Richards T.A."/>
            <person name="Lane C.E."/>
        </authorList>
    </citation>
    <scope>NUCLEOTIDE SEQUENCE [LARGE SCALE GENOMIC DNA]</scope>
    <source>
        <strain evidence="1 2">ATCC 48635</strain>
    </source>
</reference>
<evidence type="ECO:0000313" key="1">
    <source>
        <dbReference type="EMBL" id="OQR80651.1"/>
    </source>
</evidence>
<organism evidence="1 2">
    <name type="scientific">Achlya hypogyna</name>
    <name type="common">Oomycete</name>
    <name type="synonym">Protoachlya hypogyna</name>
    <dbReference type="NCBI Taxonomy" id="1202772"/>
    <lineage>
        <taxon>Eukaryota</taxon>
        <taxon>Sar</taxon>
        <taxon>Stramenopiles</taxon>
        <taxon>Oomycota</taxon>
        <taxon>Saprolegniomycetes</taxon>
        <taxon>Saprolegniales</taxon>
        <taxon>Achlyaceae</taxon>
        <taxon>Achlya</taxon>
    </lineage>
</organism>
<dbReference type="EMBL" id="JNBR01002895">
    <property type="protein sequence ID" value="OQR80651.1"/>
    <property type="molecule type" value="Genomic_DNA"/>
</dbReference>